<evidence type="ECO:0000313" key="1">
    <source>
        <dbReference type="EMBL" id="PHJ23664.1"/>
    </source>
</evidence>
<dbReference type="Proteomes" id="UP000221165">
    <property type="component" value="Unassembled WGS sequence"/>
</dbReference>
<dbReference type="GeneID" id="94425902"/>
<dbReference type="AlphaFoldDB" id="A0A2C6L8W0"/>
<protein>
    <submittedName>
        <fullName evidence="1">Uncharacterized protein</fullName>
    </submittedName>
</protein>
<dbReference type="EMBL" id="MIGC01001043">
    <property type="protein sequence ID" value="PHJ23664.1"/>
    <property type="molecule type" value="Genomic_DNA"/>
</dbReference>
<gene>
    <name evidence="1" type="ORF">CSUI_002491</name>
</gene>
<keyword evidence="2" id="KW-1185">Reference proteome</keyword>
<proteinExistence type="predicted"/>
<sequence length="167" mass="17425">MKTALSAITLKTDIKLVVQFVAVGLNASATFRVVNESKLTTTGWLSPADPTRDSRSTWASKRSSLSFMEGSVDTVFPPFSVPCGDPGLSDLPASAAFLAPTAVLVADVPPTCPSLRAPFLCSMIQAVSSRVSGSGFTLLLTGRAARNFCRLLESADSLAWVGAAVGE</sequence>
<comment type="caution">
    <text evidence="1">The sequence shown here is derived from an EMBL/GenBank/DDBJ whole genome shotgun (WGS) entry which is preliminary data.</text>
</comment>
<evidence type="ECO:0000313" key="2">
    <source>
        <dbReference type="Proteomes" id="UP000221165"/>
    </source>
</evidence>
<dbReference type="VEuPathDB" id="ToxoDB:CSUI_002491"/>
<name>A0A2C6L8W0_9APIC</name>
<organism evidence="1 2">
    <name type="scientific">Cystoisospora suis</name>
    <dbReference type="NCBI Taxonomy" id="483139"/>
    <lineage>
        <taxon>Eukaryota</taxon>
        <taxon>Sar</taxon>
        <taxon>Alveolata</taxon>
        <taxon>Apicomplexa</taxon>
        <taxon>Conoidasida</taxon>
        <taxon>Coccidia</taxon>
        <taxon>Eucoccidiorida</taxon>
        <taxon>Eimeriorina</taxon>
        <taxon>Sarcocystidae</taxon>
        <taxon>Cystoisospora</taxon>
    </lineage>
</organism>
<reference evidence="1 2" key="1">
    <citation type="journal article" date="2017" name="Int. J. Parasitol.">
        <title>The genome of the protozoan parasite Cystoisospora suis and a reverse vaccinology approach to identify vaccine candidates.</title>
        <authorList>
            <person name="Palmieri N."/>
            <person name="Shrestha A."/>
            <person name="Ruttkowski B."/>
            <person name="Beck T."/>
            <person name="Vogl C."/>
            <person name="Tomley F."/>
            <person name="Blake D.P."/>
            <person name="Joachim A."/>
        </authorList>
    </citation>
    <scope>NUCLEOTIDE SEQUENCE [LARGE SCALE GENOMIC DNA]</scope>
    <source>
        <strain evidence="1 2">Wien I</strain>
    </source>
</reference>
<dbReference type="RefSeq" id="XP_067925339.1">
    <property type="nucleotide sequence ID" value="XM_068062691.1"/>
</dbReference>
<accession>A0A2C6L8W0</accession>